<keyword evidence="1" id="KW-0175">Coiled coil</keyword>
<keyword evidence="2" id="KW-0472">Membrane</keyword>
<sequence>MSKYYDTGIQECSSCSTDCLDCVTIPTNCISCNSEKYLLGNICLCKTKLQGSFLTTYFVPSKNKCQSCHYSCLSCSGPLVNQCLTCLNSESRILTGTNCACIENYFDSGFPNCKQCDYRCQGCATLPTLCKSCPQSSLRIYNTLNSSCNCPNSYYDDGVGPVCQKCDYTCQTFKITSNRCESCYVNTNRTFDSLLFSCPCDVHFYDSGIPICEQCHYSCLVCYSYGVDQCISCSSQATSFRILNGKFCDSLDIMMTDFLQIVNNAIINVKVALIFQLIAHLANQNQCLCNTGYFENGLNNCTKCDSNCYNCNLNSKLCTECEQNTFRVLNTTTNTCQCQPGTTEINELCQICDVNCLTCSNSITNCTSCGFMKIISNTKCICIDGTYLSNVDNKCNSCNFTCETCFGQGSFCMSCSSDKNRMLDNTNHACICKAGYYDDAVLNSCIQCEQTCLTCFGISTYCTQCDSSLNLALDFQNRCVCKSGYFFNLLSKLCEICDFSCVECLTLTQCLTCEQITRYLDTDTSKCLCKDRFYEAKKNNVQVLRIINILECHSSSCKTCEIQSNKCLTCELTNFRVFQMNTCPCVDGYYDVGIEVCQKCSDVCQICKTSSTKCYACYPNHLRVLNQNSCTCFPGYFDNGQLICEKCSNACKTCKSQRDYCTSCDVDQGRLDQSIIHKCPCVSNFYQDPNETCQKCHIKCSGCVNERNNCVSCKYVQGSNRLTISSQCNCKDGYYDDDLQIICKKCNNRCKTCESTPNHCLKCLSNLRIDPPDCSCMNGYFENDYQSCEPCEIQCDTCQTLASNCVTSKVGRINKTCDCEDGYFEGGQPECIKCGFQCQTCAYYAGNCLACKGDRFEIPFCRCQDGYYDDFQSLNCLKCDYTCKTCTLEECLSCNGNRILSDQMTCDPPPNSISSLLTPWCSNCEVAVMKINLSDDLTTIIVHFDFPLNPHFFTSQLESNACFNILNQTTLSKLGVNPQCYIDPKNKRQVILNLGQNPSILLGDTIDFLEDSFGHTDCDSKLQYFIFNTLDQPSNPYAPVIQYDVPTYQLNPCEENIILMESKLYDGLRSFISVQWTFIVQGSNGNGDLENFVTELTNFQVLDLTIPEKTFPIQSNITLYVEVQNFVSEKNVSKILVQTHAGQFPSIFKKHKQYYYPFEYIKMSFIMNKKSCVGNSDIIKDTSQYQISFYEIYRNNSNSRSSNMNFNDLINTNLLELSIDSYSLSAYTAYTFQFTISDSSIQYYSQRNITIQIKSAGVLCAFNGTKKMQNYQEDLDVQYDWDEDPSLQIEVICLELTSQKECENSKKQKLQYNSTQTNQTFPKATMAPYTIQSWKVIATKNSLSYYYNINIIYLDYDFKILAIEYNSGYSVRPVNNYEDLQFTFNIPFQDRQYLLDFSIALIYDYQLISILKPQYYQYSFQLYDYYQQFNKGDKFNLKFLAQFTNDIIPNQEDLTLYLNQPPICNLKTRQQFLQALESQKIAISCEQSNDKPYQYQMKVFFFQDDFEEFNKKSSDNSLLYYSFQPSNHFTAYFPSSEINVIFQIIDIRGSITNILMNFKIPNKQITCNNLKTDQLTLRQKIAWIFEIMINHKDEQNCTILKDELYNSVEQEINSEDLYEKLLVYQTINLYKKLILKQRVSNSSMRLLEQNQQIECYNKDSSLFTNTDQELTQKASTNISSLIASSQKLESQITDLIQLKRDLEEENAQKNNLIIDTEQVMKVKGAIQMIFSSVHLIDNQLQIISQNETSVEHQEQVMNITQTLIQLIEKIILQISDKVEVNGQVLQIQGMMLELQLQKITKSVYNKEFQLDDDYLDNLIAYLQKEQLKLNYNYYNLSKPQRSMLQIYLNRSDFEINQNYFVKSTLTNFLYTNSYINQLQLNTQYRIDLAEFQYCDTSKGVSEFLQYNYYCMNHLEENTFEDCDLQMDGINNQSVQLYCKCKSFGNLFLIKVANKSTNQQNSTLVKQIQQDTKKNDLFKQTFLYVQSTFIISSIMVYFTFVYLEYQSQKEIIMEEGFNDRQDTLDPAKKNIHSILQFCQSDQNPLKKSFRFFCHYQCISKSPQFLIFRAISKITQAIYMFEGKVAVAMVALYLCLPFLYLFLTILALNQIEINNSGVDMQITLNLLSTLLLVFFIYEPIAICFRIVIYRSFLNSIKHNEFNPINHFVYFFIYHSKINKTFDELNIG</sequence>
<feature type="domain" description="EGF-like" evidence="3">
    <location>
        <begin position="122"/>
        <end position="164"/>
    </location>
</feature>
<evidence type="ECO:0000256" key="1">
    <source>
        <dbReference type="SAM" id="Coils"/>
    </source>
</evidence>
<feature type="coiled-coil region" evidence="1">
    <location>
        <begin position="1685"/>
        <end position="1719"/>
    </location>
</feature>
<name>A0A8S1UG31_PAROT</name>
<feature type="transmembrane region" description="Helical" evidence="2">
    <location>
        <begin position="2083"/>
        <end position="2104"/>
    </location>
</feature>
<reference evidence="4" key="1">
    <citation type="submission" date="2021-01" db="EMBL/GenBank/DDBJ databases">
        <authorList>
            <consortium name="Genoscope - CEA"/>
            <person name="William W."/>
        </authorList>
    </citation>
    <scope>NUCLEOTIDE SEQUENCE</scope>
</reference>
<feature type="domain" description="EGF-like" evidence="3">
    <location>
        <begin position="74"/>
        <end position="114"/>
    </location>
</feature>
<evidence type="ECO:0000259" key="3">
    <source>
        <dbReference type="SMART" id="SM00181"/>
    </source>
</evidence>
<evidence type="ECO:0000313" key="5">
    <source>
        <dbReference type="Proteomes" id="UP000683925"/>
    </source>
</evidence>
<dbReference type="SMART" id="SM00181">
    <property type="entry name" value="EGF"/>
    <property type="match status" value="12"/>
</dbReference>
<dbReference type="PANTHER" id="PTHR15332:SF175">
    <property type="entry name" value="PROPROTEIN CONVERTASE SUBTILISIN_KEXIN TYPE 5-LIKE"/>
    <property type="match status" value="1"/>
</dbReference>
<proteinExistence type="predicted"/>
<keyword evidence="2" id="KW-1133">Transmembrane helix</keyword>
<organism evidence="4 5">
    <name type="scientific">Paramecium octaurelia</name>
    <dbReference type="NCBI Taxonomy" id="43137"/>
    <lineage>
        <taxon>Eukaryota</taxon>
        <taxon>Sar</taxon>
        <taxon>Alveolata</taxon>
        <taxon>Ciliophora</taxon>
        <taxon>Intramacronucleata</taxon>
        <taxon>Oligohymenophorea</taxon>
        <taxon>Peniculida</taxon>
        <taxon>Parameciidae</taxon>
        <taxon>Paramecium</taxon>
    </lineage>
</organism>
<gene>
    <name evidence="4" type="ORF">POCTA_138.1.T0400105</name>
</gene>
<dbReference type="PANTHER" id="PTHR15332">
    <property type="entry name" value="PROPROTEIN CONVERTASE SUBTILISIN_KEXIN TYPE 5-LIKE"/>
    <property type="match status" value="1"/>
</dbReference>
<feature type="transmembrane region" description="Helical" evidence="2">
    <location>
        <begin position="1981"/>
        <end position="2002"/>
    </location>
</feature>
<keyword evidence="2" id="KW-0812">Transmembrane</keyword>
<feature type="domain" description="EGF-like" evidence="3">
    <location>
        <begin position="310"/>
        <end position="350"/>
    </location>
</feature>
<feature type="domain" description="EGF-like" evidence="3">
    <location>
        <begin position="702"/>
        <end position="744"/>
    </location>
</feature>
<evidence type="ECO:0000256" key="2">
    <source>
        <dbReference type="SAM" id="Phobius"/>
    </source>
</evidence>
<feature type="domain" description="EGF-like" evidence="3">
    <location>
        <begin position="559"/>
        <end position="598"/>
    </location>
</feature>
<evidence type="ECO:0000313" key="4">
    <source>
        <dbReference type="EMBL" id="CAD8161586.1"/>
    </source>
</evidence>
<dbReference type="EMBL" id="CAJJDP010000040">
    <property type="protein sequence ID" value="CAD8161586.1"/>
    <property type="molecule type" value="Genomic_DNA"/>
</dbReference>
<dbReference type="Proteomes" id="UP000683925">
    <property type="component" value="Unassembled WGS sequence"/>
</dbReference>
<feature type="domain" description="EGF-like" evidence="3">
    <location>
        <begin position="447"/>
        <end position="495"/>
    </location>
</feature>
<feature type="domain" description="EGF-like" evidence="3">
    <location>
        <begin position="840"/>
        <end position="877"/>
    </location>
</feature>
<dbReference type="InterPro" id="IPR000742">
    <property type="entry name" value="EGF"/>
</dbReference>
<feature type="domain" description="EGF-like" evidence="3">
    <location>
        <begin position="790"/>
        <end position="832"/>
    </location>
</feature>
<dbReference type="OrthoDB" id="300641at2759"/>
<feature type="domain" description="EGF-like" evidence="3">
    <location>
        <begin position="599"/>
        <end position="645"/>
    </location>
</feature>
<dbReference type="OMA" id="INILECH"/>
<feature type="transmembrane region" description="Helical" evidence="2">
    <location>
        <begin position="2124"/>
        <end position="2146"/>
    </location>
</feature>
<feature type="domain" description="EGF-like" evidence="3">
    <location>
        <begin position="169"/>
        <end position="213"/>
    </location>
</feature>
<feature type="domain" description="EGF-like" evidence="3">
    <location>
        <begin position="752"/>
        <end position="789"/>
    </location>
</feature>
<dbReference type="InterPro" id="IPR006212">
    <property type="entry name" value="Furin_repeat"/>
</dbReference>
<accession>A0A8S1UG31</accession>
<dbReference type="SMART" id="SM00261">
    <property type="entry name" value="FU"/>
    <property type="match status" value="17"/>
</dbReference>
<keyword evidence="5" id="KW-1185">Reference proteome</keyword>
<protein>
    <recommendedName>
        <fullName evidence="3">EGF-like domain-containing protein</fullName>
    </recommendedName>
</protein>
<comment type="caution">
    <text evidence="4">The sequence shown here is derived from an EMBL/GenBank/DDBJ whole genome shotgun (WGS) entry which is preliminary data.</text>
</comment>
<feature type="domain" description="EGF-like" evidence="3">
    <location>
        <begin position="404"/>
        <end position="446"/>
    </location>
</feature>